<evidence type="ECO:0008006" key="3">
    <source>
        <dbReference type="Google" id="ProtNLM"/>
    </source>
</evidence>
<dbReference type="AlphaFoldDB" id="A0A7Y0HUF9"/>
<dbReference type="RefSeq" id="WP_169172733.1">
    <property type="nucleotide sequence ID" value="NZ_JAAIII010000006.1"/>
</dbReference>
<dbReference type="Proteomes" id="UP000532194">
    <property type="component" value="Unassembled WGS sequence"/>
</dbReference>
<evidence type="ECO:0000313" key="1">
    <source>
        <dbReference type="EMBL" id="NMM94714.1"/>
    </source>
</evidence>
<name>A0A7Y0HUF9_9BIFI</name>
<sequence>MRRNKRLEQALNQAEHAKRCLWATTNAGRKTLYRHHRGGYLTRVRKTLYTRTSYWESLSHYERIMHILRAVSAKQPNWTLIGISAAAVWGLTQSYALHSRTFITTKYLSQPLKRNFLIFIPIPTTDEQLVQGIKVTGLSRTLFDCARMLPFRDAVAIMDAGLAKMIADASRIGMASGNSKAELRRYFQSLHEQGRERVLFVLDCADPRSESGGESIARAAMREWGYMIPDVQATFTDPISQGTYRVDFLWKLPNGRIVIGELDGKAKYTDPAITNGLDAVDVVLKEKERESNLLLSGNIGLVRFSFKQLIQQPEIVKRKLDLAGIPRVDIFPSSLFYENYGTIL</sequence>
<keyword evidence="2" id="KW-1185">Reference proteome</keyword>
<proteinExistence type="predicted"/>
<reference evidence="1 2" key="1">
    <citation type="submission" date="2020-02" db="EMBL/GenBank/DDBJ databases">
        <title>Characterization of phylogenetic diversity of novel bifidobacterial species isolated in Czech ZOOs.</title>
        <authorList>
            <person name="Lugli G.A."/>
            <person name="Vera N.B."/>
            <person name="Ventura M."/>
        </authorList>
    </citation>
    <scope>NUCLEOTIDE SEQUENCE [LARGE SCALE GENOMIC DNA]</scope>
    <source>
        <strain evidence="1 2">DSM 109957</strain>
    </source>
</reference>
<comment type="caution">
    <text evidence="1">The sequence shown here is derived from an EMBL/GenBank/DDBJ whole genome shotgun (WGS) entry which is preliminary data.</text>
</comment>
<gene>
    <name evidence="1" type="ORF">G1C95_1902</name>
</gene>
<accession>A0A7Y0HUF9</accession>
<evidence type="ECO:0000313" key="2">
    <source>
        <dbReference type="Proteomes" id="UP000532194"/>
    </source>
</evidence>
<protein>
    <recommendedName>
        <fullName evidence="3">CTP synthase</fullName>
    </recommendedName>
</protein>
<dbReference type="EMBL" id="JAAIII010000006">
    <property type="protein sequence ID" value="NMM94714.1"/>
    <property type="molecule type" value="Genomic_DNA"/>
</dbReference>
<organism evidence="1 2">
    <name type="scientific">Bifidobacterium oedipodis</name>
    <dbReference type="NCBI Taxonomy" id="2675322"/>
    <lineage>
        <taxon>Bacteria</taxon>
        <taxon>Bacillati</taxon>
        <taxon>Actinomycetota</taxon>
        <taxon>Actinomycetes</taxon>
        <taxon>Bifidobacteriales</taxon>
        <taxon>Bifidobacteriaceae</taxon>
        <taxon>Bifidobacterium</taxon>
    </lineage>
</organism>